<proteinExistence type="predicted"/>
<evidence type="ECO:0008006" key="3">
    <source>
        <dbReference type="Google" id="ProtNLM"/>
    </source>
</evidence>
<reference evidence="2" key="1">
    <citation type="submission" date="2017-02" db="EMBL/GenBank/DDBJ databases">
        <authorList>
            <person name="Furmanczyk E.M."/>
        </authorList>
    </citation>
    <scope>NUCLEOTIDE SEQUENCE [LARGE SCALE GENOMIC DNA]</scope>
    <source>
        <strain evidence="2">AP3_22</strain>
    </source>
</reference>
<protein>
    <recommendedName>
        <fullName evidence="3">Antitoxin Xre/MbcA/ParS-like toxin-binding domain-containing protein</fullName>
    </recommendedName>
</protein>
<organism evidence="1 2">
    <name type="scientific">Pseudomonas laurylsulfativorans</name>
    <dbReference type="NCBI Taxonomy" id="1943631"/>
    <lineage>
        <taxon>Bacteria</taxon>
        <taxon>Pseudomonadati</taxon>
        <taxon>Pseudomonadota</taxon>
        <taxon>Gammaproteobacteria</taxon>
        <taxon>Pseudomonadales</taxon>
        <taxon>Pseudomonadaceae</taxon>
        <taxon>Pseudomonas</taxon>
    </lineage>
</organism>
<name>A0A2S3VWG2_9PSED</name>
<dbReference type="Proteomes" id="UP000237440">
    <property type="component" value="Unassembled WGS sequence"/>
</dbReference>
<keyword evidence="2" id="KW-1185">Reference proteome</keyword>
<evidence type="ECO:0000313" key="2">
    <source>
        <dbReference type="Proteomes" id="UP000237440"/>
    </source>
</evidence>
<comment type="caution">
    <text evidence="1">The sequence shown here is derived from an EMBL/GenBank/DDBJ whole genome shotgun (WGS) entry which is preliminary data.</text>
</comment>
<dbReference type="OrthoDB" id="111944at2"/>
<sequence>MSATKIEVYRGSDGHALTPEQADGSHLHIELPAMSGYATEVYLDCLEVLNRVFLGALPQAADDSEETTSGLGAPGTLNPRTLFREAAMLAEARQLILQDGDWVTAAGLSQLTGLEPAALAAGLRAWLRDGRLISVSDRRQEYFPVFAFGDATERRPTAEFGAVIKVLSKKKDGWGMAFWFASSNHLLGGNRPKDLLRSTPERVRGAAEEEVAGQLDG</sequence>
<gene>
    <name evidence="1" type="ORF">B0D71_05730</name>
</gene>
<accession>A0A2S3VWG2</accession>
<evidence type="ECO:0000313" key="1">
    <source>
        <dbReference type="EMBL" id="POF44286.1"/>
    </source>
</evidence>
<dbReference type="EMBL" id="MUJK01000001">
    <property type="protein sequence ID" value="POF44286.1"/>
    <property type="molecule type" value="Genomic_DNA"/>
</dbReference>
<dbReference type="AlphaFoldDB" id="A0A2S3VWG2"/>
<dbReference type="RefSeq" id="WP_103393895.1">
    <property type="nucleotide sequence ID" value="NZ_MUJK01000001.1"/>
</dbReference>